<keyword evidence="2" id="KW-1185">Reference proteome</keyword>
<proteinExistence type="predicted"/>
<dbReference type="Proteomes" id="UP000011713">
    <property type="component" value="Unassembled WGS sequence"/>
</dbReference>
<accession>M4B1Z4</accession>
<dbReference type="EMBL" id="JH597777">
    <property type="status" value="NOT_ANNOTATED_CDS"/>
    <property type="molecule type" value="Genomic_DNA"/>
</dbReference>
<dbReference type="AlphaFoldDB" id="M4B1Z4"/>
<protein>
    <submittedName>
        <fullName evidence="1">Uncharacterized protein</fullName>
    </submittedName>
</protein>
<organism evidence="1 2">
    <name type="scientific">Hyaloperonospora arabidopsidis (strain Emoy2)</name>
    <name type="common">Downy mildew agent</name>
    <name type="synonym">Peronospora arabidopsidis</name>
    <dbReference type="NCBI Taxonomy" id="559515"/>
    <lineage>
        <taxon>Eukaryota</taxon>
        <taxon>Sar</taxon>
        <taxon>Stramenopiles</taxon>
        <taxon>Oomycota</taxon>
        <taxon>Peronosporomycetes</taxon>
        <taxon>Peronosporales</taxon>
        <taxon>Peronosporaceae</taxon>
        <taxon>Hyaloperonospora</taxon>
    </lineage>
</organism>
<name>M4B1Z4_HYAAE</name>
<dbReference type="VEuPathDB" id="FungiDB:HpaG800291"/>
<reference evidence="2" key="1">
    <citation type="journal article" date="2010" name="Science">
        <title>Signatures of adaptation to obligate biotrophy in the Hyaloperonospora arabidopsidis genome.</title>
        <authorList>
            <person name="Baxter L."/>
            <person name="Tripathy S."/>
            <person name="Ishaque N."/>
            <person name="Boot N."/>
            <person name="Cabral A."/>
            <person name="Kemen E."/>
            <person name="Thines M."/>
            <person name="Ah-Fong A."/>
            <person name="Anderson R."/>
            <person name="Badejoko W."/>
            <person name="Bittner-Eddy P."/>
            <person name="Boore J.L."/>
            <person name="Chibucos M.C."/>
            <person name="Coates M."/>
            <person name="Dehal P."/>
            <person name="Delehaunty K."/>
            <person name="Dong S."/>
            <person name="Downton P."/>
            <person name="Dumas B."/>
            <person name="Fabro G."/>
            <person name="Fronick C."/>
            <person name="Fuerstenberg S.I."/>
            <person name="Fulton L."/>
            <person name="Gaulin E."/>
            <person name="Govers F."/>
            <person name="Hughes L."/>
            <person name="Humphray S."/>
            <person name="Jiang R.H."/>
            <person name="Judelson H."/>
            <person name="Kamoun S."/>
            <person name="Kyung K."/>
            <person name="Meijer H."/>
            <person name="Minx P."/>
            <person name="Morris P."/>
            <person name="Nelson J."/>
            <person name="Phuntumart V."/>
            <person name="Qutob D."/>
            <person name="Rehmany A."/>
            <person name="Rougon-Cardoso A."/>
            <person name="Ryden P."/>
            <person name="Torto-Alalibo T."/>
            <person name="Studholme D."/>
            <person name="Wang Y."/>
            <person name="Win J."/>
            <person name="Wood J."/>
            <person name="Clifton S.W."/>
            <person name="Rogers J."/>
            <person name="Van den Ackerveken G."/>
            <person name="Jones J.D."/>
            <person name="McDowell J.M."/>
            <person name="Beynon J."/>
            <person name="Tyler B.M."/>
        </authorList>
    </citation>
    <scope>NUCLEOTIDE SEQUENCE [LARGE SCALE GENOMIC DNA]</scope>
    <source>
        <strain evidence="2">Emoy2</strain>
    </source>
</reference>
<dbReference type="EnsemblProtists" id="HpaT800291">
    <property type="protein sequence ID" value="HpaP800291"/>
    <property type="gene ID" value="HpaG800291"/>
</dbReference>
<dbReference type="HOGENOM" id="CLU_2473740_0_0_1"/>
<evidence type="ECO:0000313" key="1">
    <source>
        <dbReference type="EnsemblProtists" id="HpaP800291"/>
    </source>
</evidence>
<sequence>MLSPTLCHGCLQRLLILRGLSKTRVKILHRHYMCARHVWTPTVAHVYENRHLTVTKLSVNSGYLYTSYGHWHDNWLSSAGCSHDSNFS</sequence>
<reference evidence="1" key="2">
    <citation type="submission" date="2015-06" db="UniProtKB">
        <authorList>
            <consortium name="EnsemblProtists"/>
        </authorList>
    </citation>
    <scope>IDENTIFICATION</scope>
    <source>
        <strain evidence="1">Emoy2</strain>
    </source>
</reference>
<evidence type="ECO:0000313" key="2">
    <source>
        <dbReference type="Proteomes" id="UP000011713"/>
    </source>
</evidence>
<dbReference type="InParanoid" id="M4B1Z4"/>